<proteinExistence type="predicted"/>
<dbReference type="PANTHER" id="PTHR43228">
    <property type="entry name" value="TWO-COMPONENT RESPONSE REGULATOR"/>
    <property type="match status" value="1"/>
</dbReference>
<dbReference type="EMBL" id="JAUCDY010000021">
    <property type="protein sequence ID" value="MDM7858946.1"/>
    <property type="molecule type" value="Genomic_DNA"/>
</dbReference>
<evidence type="ECO:0000259" key="3">
    <source>
        <dbReference type="PROSITE" id="PS50110"/>
    </source>
</evidence>
<dbReference type="Pfam" id="PF00072">
    <property type="entry name" value="Response_reg"/>
    <property type="match status" value="1"/>
</dbReference>
<dbReference type="InterPro" id="IPR011990">
    <property type="entry name" value="TPR-like_helical_dom_sf"/>
</dbReference>
<dbReference type="CDD" id="cd17589">
    <property type="entry name" value="REC_TPR"/>
    <property type="match status" value="1"/>
</dbReference>
<organism evidence="4 5">
    <name type="scientific">Thiopseudomonas acetoxidans</name>
    <dbReference type="NCBI Taxonomy" id="3041622"/>
    <lineage>
        <taxon>Bacteria</taxon>
        <taxon>Pseudomonadati</taxon>
        <taxon>Pseudomonadota</taxon>
        <taxon>Gammaproteobacteria</taxon>
        <taxon>Pseudomonadales</taxon>
        <taxon>Pseudomonadaceae</taxon>
        <taxon>Thiopseudomonas</taxon>
    </lineage>
</organism>
<dbReference type="InterPro" id="IPR001789">
    <property type="entry name" value="Sig_transdc_resp-reg_receiver"/>
</dbReference>
<dbReference type="Proteomes" id="UP001241056">
    <property type="component" value="Unassembled WGS sequence"/>
</dbReference>
<dbReference type="PROSITE" id="PS50110">
    <property type="entry name" value="RESPONSE_REGULATORY"/>
    <property type="match status" value="1"/>
</dbReference>
<evidence type="ECO:0000313" key="4">
    <source>
        <dbReference type="EMBL" id="MDM7858946.1"/>
    </source>
</evidence>
<dbReference type="SUPFAM" id="SSF52172">
    <property type="entry name" value="CheY-like"/>
    <property type="match status" value="1"/>
</dbReference>
<feature type="modified residue" description="4-aspartylphosphate" evidence="1">
    <location>
        <position position="58"/>
    </location>
</feature>
<dbReference type="InterPro" id="IPR052048">
    <property type="entry name" value="ST_Response_Regulator"/>
</dbReference>
<gene>
    <name evidence="4" type="ORF">QEZ41_11800</name>
</gene>
<reference evidence="4 5" key="1">
    <citation type="submission" date="2023-06" db="EMBL/GenBank/DDBJ databases">
        <title>Thiopseudomonas sp. CY1220 draft genome sequence.</title>
        <authorList>
            <person name="Zhao G."/>
            <person name="An M."/>
        </authorList>
    </citation>
    <scope>NUCLEOTIDE SEQUENCE [LARGE SCALE GENOMIC DNA]</scope>
    <source>
        <strain evidence="4 5">CY1220</strain>
    </source>
</reference>
<feature type="domain" description="Response regulatory" evidence="3">
    <location>
        <begin position="8"/>
        <end position="127"/>
    </location>
</feature>
<comment type="caution">
    <text evidence="4">The sequence shown here is derived from an EMBL/GenBank/DDBJ whole genome shotgun (WGS) entry which is preliminary data.</text>
</comment>
<keyword evidence="1" id="KW-0597">Phosphoprotein</keyword>
<protein>
    <submittedName>
        <fullName evidence="4">Response regulator</fullName>
    </submittedName>
</protein>
<evidence type="ECO:0000256" key="2">
    <source>
        <dbReference type="SAM" id="MobiDB-lite"/>
    </source>
</evidence>
<dbReference type="RefSeq" id="WP_289411797.1">
    <property type="nucleotide sequence ID" value="NZ_JAUCDY010000021.1"/>
</dbReference>
<keyword evidence="5" id="KW-1185">Reference proteome</keyword>
<evidence type="ECO:0000256" key="1">
    <source>
        <dbReference type="PROSITE-ProRule" id="PRU00169"/>
    </source>
</evidence>
<dbReference type="Gene3D" id="3.40.50.2300">
    <property type="match status" value="1"/>
</dbReference>
<accession>A0ABT7SRW4</accession>
<dbReference type="PANTHER" id="PTHR43228:SF1">
    <property type="entry name" value="TWO-COMPONENT RESPONSE REGULATOR ARR22"/>
    <property type="match status" value="1"/>
</dbReference>
<dbReference type="Gene3D" id="1.25.40.10">
    <property type="entry name" value="Tetratricopeptide repeat domain"/>
    <property type="match status" value="2"/>
</dbReference>
<feature type="region of interest" description="Disordered" evidence="2">
    <location>
        <begin position="508"/>
        <end position="529"/>
    </location>
</feature>
<dbReference type="SUPFAM" id="SSF48452">
    <property type="entry name" value="TPR-like"/>
    <property type="match status" value="2"/>
</dbReference>
<name>A0ABT7SRW4_9GAMM</name>
<dbReference type="InterPro" id="IPR011006">
    <property type="entry name" value="CheY-like_superfamily"/>
</dbReference>
<dbReference type="SMART" id="SM00448">
    <property type="entry name" value="REC"/>
    <property type="match status" value="1"/>
</dbReference>
<sequence length="529" mass="60464">MIDFSKMRFLVVDDFSEFRSSIRGILRLLGVQQIDTAANGIDVLELCRRHRYDVILHDYNLGEGVSGQQVLEQLHNEKLLSPHCIFVMVTAENTQAMVLAALECEPDDYLTKPFNKVALQTRLERLIRRKQVLTPVLNALESNDFAAALEACQAIENKEPRHAVLCLRYKAQALQELARYLELEQMLEQQARTRPTAWNLQALASLWLRQGRFEQLTRLLTAATRQFPMMPELRDIQASLAANNNDLPVMQEALQQAVALSPNTVRRQIRLACHAWLNNDHKVAAHAIHQCWEVGRYSATFDPELLWQLASILTQSAGERRMPDDAQHWLKIIERSWQQTYSLQPATALLRIEQRRRQGRAHTAEELQPLIEALHNHKNDYAAITLIQLGDWLAQLEQADTAQSFWLHCAARYAGTTGVLEQISLRLPQFNPEPLRKAIELGRQATALHTQEQTEKALPLFEQALQLAPQLIELNMAAARLFLEQLRQHQPDANNRLGDCLERIGGLSKLDPESPQHQHMQTALELSPW</sequence>
<evidence type="ECO:0000313" key="5">
    <source>
        <dbReference type="Proteomes" id="UP001241056"/>
    </source>
</evidence>